<name>A0ABX0X8E5_9BACT</name>
<dbReference type="EMBL" id="JAATJH010000001">
    <property type="protein sequence ID" value="NJC25510.1"/>
    <property type="molecule type" value="Genomic_DNA"/>
</dbReference>
<dbReference type="Proteomes" id="UP000770785">
    <property type="component" value="Unassembled WGS sequence"/>
</dbReference>
<keyword evidence="2" id="KW-1185">Reference proteome</keyword>
<protein>
    <submittedName>
        <fullName evidence="1">Uncharacterized protein</fullName>
    </submittedName>
</protein>
<dbReference type="RefSeq" id="WP_168036258.1">
    <property type="nucleotide sequence ID" value="NZ_JAATJH010000001.1"/>
</dbReference>
<proteinExistence type="predicted"/>
<evidence type="ECO:0000313" key="2">
    <source>
        <dbReference type="Proteomes" id="UP000770785"/>
    </source>
</evidence>
<evidence type="ECO:0000313" key="1">
    <source>
        <dbReference type="EMBL" id="NJC25510.1"/>
    </source>
</evidence>
<dbReference type="Gene3D" id="3.60.40.10">
    <property type="entry name" value="PPM-type phosphatase domain"/>
    <property type="match status" value="1"/>
</dbReference>
<comment type="caution">
    <text evidence="1">The sequence shown here is derived from an EMBL/GenBank/DDBJ whole genome shotgun (WGS) entry which is preliminary data.</text>
</comment>
<dbReference type="InterPro" id="IPR036457">
    <property type="entry name" value="PPM-type-like_dom_sf"/>
</dbReference>
<organism evidence="1 2">
    <name type="scientific">Neolewinella antarctica</name>
    <dbReference type="NCBI Taxonomy" id="442734"/>
    <lineage>
        <taxon>Bacteria</taxon>
        <taxon>Pseudomonadati</taxon>
        <taxon>Bacteroidota</taxon>
        <taxon>Saprospiria</taxon>
        <taxon>Saprospirales</taxon>
        <taxon>Lewinellaceae</taxon>
        <taxon>Neolewinella</taxon>
    </lineage>
</organism>
<gene>
    <name evidence="1" type="ORF">GGR27_000991</name>
</gene>
<sequence length="247" mass="27904">MRILTYTQIGTQHSNHNEDAFAKVELTDHHHLIAVINGTAAGKKGYFTAALVAQVLEKVGNEMALRLFAEKESAGAAELLRACTEELFRELAKLRSRLNLKKQDLRLTMTLGVTDLEDRTAEVVVIGSGIVSCDGETIELSQYTEPDYLVNHLDKKDFGTWWTSHDKRIRCENCLDLAIATPGILTFEPFSHDSYQPVTDDEILTFLLSERNDGPVEHMFRRKVIYIEDKFGLLATDDVTIVRVFFV</sequence>
<reference evidence="1 2" key="1">
    <citation type="submission" date="2020-03" db="EMBL/GenBank/DDBJ databases">
        <title>Genomic Encyclopedia of Type Strains, Phase IV (KMG-IV): sequencing the most valuable type-strain genomes for metagenomic binning, comparative biology and taxonomic classification.</title>
        <authorList>
            <person name="Goeker M."/>
        </authorList>
    </citation>
    <scope>NUCLEOTIDE SEQUENCE [LARGE SCALE GENOMIC DNA]</scope>
    <source>
        <strain evidence="1 2">DSM 105096</strain>
    </source>
</reference>
<accession>A0ABX0X8E5</accession>